<dbReference type="InterPro" id="IPR000742">
    <property type="entry name" value="EGF"/>
</dbReference>
<dbReference type="Pfam" id="PF02210">
    <property type="entry name" value="Laminin_G_2"/>
    <property type="match status" value="2"/>
</dbReference>
<evidence type="ECO:0000256" key="3">
    <source>
        <dbReference type="ARBA" id="ARBA00022692"/>
    </source>
</evidence>
<dbReference type="SMART" id="SM00282">
    <property type="entry name" value="LamG"/>
    <property type="match status" value="2"/>
</dbReference>
<dbReference type="CDD" id="cd00054">
    <property type="entry name" value="EGF_CA"/>
    <property type="match status" value="1"/>
</dbReference>
<organism evidence="10 11">
    <name type="scientific">Halocaridina rubra</name>
    <name type="common">Hawaiian red shrimp</name>
    <dbReference type="NCBI Taxonomy" id="373956"/>
    <lineage>
        <taxon>Eukaryota</taxon>
        <taxon>Metazoa</taxon>
        <taxon>Ecdysozoa</taxon>
        <taxon>Arthropoda</taxon>
        <taxon>Crustacea</taxon>
        <taxon>Multicrustacea</taxon>
        <taxon>Malacostraca</taxon>
        <taxon>Eumalacostraca</taxon>
        <taxon>Eucarida</taxon>
        <taxon>Decapoda</taxon>
        <taxon>Pleocyemata</taxon>
        <taxon>Caridea</taxon>
        <taxon>Atyoidea</taxon>
        <taxon>Atyidae</taxon>
        <taxon>Halocaridina</taxon>
    </lineage>
</organism>
<dbReference type="GO" id="GO:0016020">
    <property type="term" value="C:membrane"/>
    <property type="evidence" value="ECO:0007669"/>
    <property type="project" value="UniProtKB-SubCell"/>
</dbReference>
<dbReference type="FunFam" id="2.10.25.10:FF:000015">
    <property type="entry name" value="neurexin-1 isoform X1"/>
    <property type="match status" value="1"/>
</dbReference>
<gene>
    <name evidence="10" type="primary">NRXN2_1</name>
    <name evidence="10" type="ORF">SK128_017156</name>
</gene>
<keyword evidence="11" id="KW-1185">Reference proteome</keyword>
<dbReference type="CDD" id="cd00110">
    <property type="entry name" value="LamG"/>
    <property type="match status" value="2"/>
</dbReference>
<keyword evidence="6" id="KW-1015">Disulfide bond</keyword>
<comment type="subcellular location">
    <subcellularLocation>
        <location evidence="1">Membrane</location>
    </subcellularLocation>
</comment>
<dbReference type="SUPFAM" id="SSF49899">
    <property type="entry name" value="Concanavalin A-like lectins/glucanases"/>
    <property type="match status" value="2"/>
</dbReference>
<evidence type="ECO:0000256" key="6">
    <source>
        <dbReference type="ARBA" id="ARBA00023157"/>
    </source>
</evidence>
<evidence type="ECO:0000256" key="4">
    <source>
        <dbReference type="ARBA" id="ARBA00022989"/>
    </source>
</evidence>
<proteinExistence type="predicted"/>
<keyword evidence="2 7" id="KW-0245">EGF-like domain</keyword>
<name>A0AAN8X0A2_HALRR</name>
<evidence type="ECO:0000259" key="9">
    <source>
        <dbReference type="PROSITE" id="PS50026"/>
    </source>
</evidence>
<feature type="domain" description="Laminin G" evidence="8">
    <location>
        <begin position="322"/>
        <end position="465"/>
    </location>
</feature>
<protein>
    <submittedName>
        <fullName evidence="10">Neurexin-2</fullName>
    </submittedName>
</protein>
<evidence type="ECO:0000259" key="8">
    <source>
        <dbReference type="PROSITE" id="PS50025"/>
    </source>
</evidence>
<dbReference type="PANTHER" id="PTHR15036">
    <property type="entry name" value="PIKACHURIN-LIKE PROTEIN"/>
    <property type="match status" value="1"/>
</dbReference>
<dbReference type="Proteomes" id="UP001381693">
    <property type="component" value="Unassembled WGS sequence"/>
</dbReference>
<evidence type="ECO:0000313" key="11">
    <source>
        <dbReference type="Proteomes" id="UP001381693"/>
    </source>
</evidence>
<keyword evidence="5" id="KW-0472">Membrane</keyword>
<evidence type="ECO:0000256" key="1">
    <source>
        <dbReference type="ARBA" id="ARBA00004370"/>
    </source>
</evidence>
<dbReference type="PANTHER" id="PTHR15036:SF89">
    <property type="entry name" value="NEUREXIN 1, ISOFORM F"/>
    <property type="match status" value="1"/>
</dbReference>
<dbReference type="InterPro" id="IPR050372">
    <property type="entry name" value="Neurexin-related_CASP"/>
</dbReference>
<comment type="caution">
    <text evidence="7">Lacks conserved residue(s) required for the propagation of feature annotation.</text>
</comment>
<reference evidence="10 11" key="1">
    <citation type="submission" date="2023-11" db="EMBL/GenBank/DDBJ databases">
        <title>Halocaridina rubra genome assembly.</title>
        <authorList>
            <person name="Smith C."/>
        </authorList>
    </citation>
    <scope>NUCLEOTIDE SEQUENCE [LARGE SCALE GENOMIC DNA]</scope>
    <source>
        <strain evidence="10">EP-1</strain>
        <tissue evidence="10">Whole</tissue>
    </source>
</reference>
<feature type="domain" description="Laminin G" evidence="8">
    <location>
        <begin position="101"/>
        <end position="278"/>
    </location>
</feature>
<dbReference type="Gene3D" id="2.60.120.200">
    <property type="match status" value="2"/>
</dbReference>
<keyword evidence="4" id="KW-1133">Transmembrane helix</keyword>
<dbReference type="InterPro" id="IPR013320">
    <property type="entry name" value="ConA-like_dom_sf"/>
</dbReference>
<dbReference type="AlphaFoldDB" id="A0AAN8X0A2"/>
<dbReference type="PROSITE" id="PS50025">
    <property type="entry name" value="LAM_G_DOMAIN"/>
    <property type="match status" value="2"/>
</dbReference>
<evidence type="ECO:0000256" key="7">
    <source>
        <dbReference type="PROSITE-ProRule" id="PRU00076"/>
    </source>
</evidence>
<sequence length="465" mass="51581">MGRHSILEYRDIHIGMLSSNSSTTWRPTPGFFAPSSTLSSTPIISSTSSSAANQAPVPSFIGEMQSFYMNGNYVFEMARSGHVEMLEVTATFGKGPQVIHHPVTFKSKSAFVALPQLKAYASTNIYFQFKTLEPAGLIMYNGGKGHDFLALELVNGHIHLIFNLGNRPIRVRDNNKVALNDNKWHVVTVSRPSPRQHTLMVDDNIATVTNGITNENLDLQGFLYLGGVPPEMYTNLPRHIVSRIGFEGCLASLDLNGDAPDPAGKDVPIISNRVFAGCDGPSTKCHRNACANGGTCVQQWNSYSCNCDMTSFTGPTCSDESTAYEFGRGSGLITYQYPQGRWPDSRRDLLALGFMTLQDNAVVMRLDSANSNDYMELEIVDGNMFMVYNMGTEDHPLGDMNTKVNDGLYHVIRFIRSGPNATIQIDDYEVHSKNPKENIQLSDLKVLKKLRSRIWHGESHPYYSQ</sequence>
<evidence type="ECO:0000256" key="5">
    <source>
        <dbReference type="ARBA" id="ARBA00023136"/>
    </source>
</evidence>
<keyword evidence="3" id="KW-0812">Transmembrane</keyword>
<comment type="caution">
    <text evidence="10">The sequence shown here is derived from an EMBL/GenBank/DDBJ whole genome shotgun (WGS) entry which is preliminary data.</text>
</comment>
<evidence type="ECO:0000256" key="2">
    <source>
        <dbReference type="ARBA" id="ARBA00022536"/>
    </source>
</evidence>
<dbReference type="InterPro" id="IPR001791">
    <property type="entry name" value="Laminin_G"/>
</dbReference>
<accession>A0AAN8X0A2</accession>
<dbReference type="PROSITE" id="PS50026">
    <property type="entry name" value="EGF_3"/>
    <property type="match status" value="1"/>
</dbReference>
<evidence type="ECO:0000313" key="10">
    <source>
        <dbReference type="EMBL" id="KAK7071823.1"/>
    </source>
</evidence>
<dbReference type="Gene3D" id="2.10.25.10">
    <property type="entry name" value="Laminin"/>
    <property type="match status" value="1"/>
</dbReference>
<feature type="domain" description="EGF-like" evidence="9">
    <location>
        <begin position="281"/>
        <end position="318"/>
    </location>
</feature>
<dbReference type="EMBL" id="JAXCGZ010013899">
    <property type="protein sequence ID" value="KAK7071823.1"/>
    <property type="molecule type" value="Genomic_DNA"/>
</dbReference>